<evidence type="ECO:0000313" key="3">
    <source>
        <dbReference type="Proteomes" id="UP000767334"/>
    </source>
</evidence>
<evidence type="ECO:0000259" key="1">
    <source>
        <dbReference type="Pfam" id="PF22083"/>
    </source>
</evidence>
<dbReference type="Pfam" id="PF22083">
    <property type="entry name" value="I-HmuI_NUMOD-like"/>
    <property type="match status" value="1"/>
</dbReference>
<dbReference type="Gene3D" id="1.10.10.10">
    <property type="entry name" value="Winged helix-like DNA-binding domain superfamily/Winged helix DNA-binding domain"/>
    <property type="match status" value="1"/>
</dbReference>
<evidence type="ECO:0000313" key="2">
    <source>
        <dbReference type="EMBL" id="MBM6819955.1"/>
    </source>
</evidence>
<dbReference type="RefSeq" id="WP_204572423.1">
    <property type="nucleotide sequence ID" value="NZ_JACJLL010000073.1"/>
</dbReference>
<dbReference type="Proteomes" id="UP000767334">
    <property type="component" value="Unassembled WGS sequence"/>
</dbReference>
<gene>
    <name evidence="2" type="ORF">H6A19_11520</name>
</gene>
<reference evidence="2 3" key="1">
    <citation type="journal article" date="2021" name="Sci. Rep.">
        <title>The distribution of antibiotic resistance genes in chicken gut microbiota commensals.</title>
        <authorList>
            <person name="Juricova H."/>
            <person name="Matiasovicova J."/>
            <person name="Kubasova T."/>
            <person name="Cejkova D."/>
            <person name="Rychlik I."/>
        </authorList>
    </citation>
    <scope>NUCLEOTIDE SEQUENCE [LARGE SCALE GENOMIC DNA]</scope>
    <source>
        <strain evidence="2 3">An435</strain>
    </source>
</reference>
<organism evidence="2 3">
    <name type="scientific">Clostridium saudiense</name>
    <dbReference type="NCBI Taxonomy" id="1414720"/>
    <lineage>
        <taxon>Bacteria</taxon>
        <taxon>Bacillati</taxon>
        <taxon>Bacillota</taxon>
        <taxon>Clostridia</taxon>
        <taxon>Eubacteriales</taxon>
        <taxon>Clostridiaceae</taxon>
        <taxon>Clostridium</taxon>
    </lineage>
</organism>
<proteinExistence type="predicted"/>
<name>A0ABS2FHB6_9CLOT</name>
<sequence length="66" mass="7784">MTKYKKQLQEANENKMKRVASYCDGILIKVYKNICDTEKDGFDYRHVSKCANGIRKTHKGYTFKFV</sequence>
<protein>
    <recommendedName>
        <fullName evidence="1">DNA endonuclease I-HmuI-like NUMOD-like domain-containing protein</fullName>
    </recommendedName>
</protein>
<dbReference type="SUPFAM" id="SSF64496">
    <property type="entry name" value="DNA-binding domain of intron-encoded endonucleases"/>
    <property type="match status" value="1"/>
</dbReference>
<dbReference type="InterPro" id="IPR036388">
    <property type="entry name" value="WH-like_DNA-bd_sf"/>
</dbReference>
<accession>A0ABS2FHB6</accession>
<dbReference type="InterPro" id="IPR054307">
    <property type="entry name" value="I-HmuI_NUMOD-like"/>
</dbReference>
<dbReference type="EMBL" id="JACJLL010000073">
    <property type="protein sequence ID" value="MBM6819955.1"/>
    <property type="molecule type" value="Genomic_DNA"/>
</dbReference>
<comment type="caution">
    <text evidence="2">The sequence shown here is derived from an EMBL/GenBank/DDBJ whole genome shotgun (WGS) entry which is preliminary data.</text>
</comment>
<feature type="domain" description="DNA endonuclease I-HmuI-like NUMOD-like" evidence="1">
    <location>
        <begin position="41"/>
        <end position="64"/>
    </location>
</feature>
<keyword evidence="3" id="KW-1185">Reference proteome</keyword>